<dbReference type="InterPro" id="IPR054416">
    <property type="entry name" value="GST_UstS-like_C"/>
</dbReference>
<dbReference type="Gene3D" id="3.40.30.10">
    <property type="entry name" value="Glutaredoxin"/>
    <property type="match status" value="2"/>
</dbReference>
<dbReference type="CDD" id="cd03038">
    <property type="entry name" value="GST_N_etherase_LigE"/>
    <property type="match status" value="1"/>
</dbReference>
<dbReference type="STRING" id="205917.A0A4Y9YRJ3"/>
<dbReference type="Proteomes" id="UP000298327">
    <property type="component" value="Unassembled WGS sequence"/>
</dbReference>
<dbReference type="Gene3D" id="1.20.1050.10">
    <property type="match status" value="2"/>
</dbReference>
<evidence type="ECO:0000259" key="1">
    <source>
        <dbReference type="PROSITE" id="PS50404"/>
    </source>
</evidence>
<dbReference type="PANTHER" id="PTHR43968">
    <property type="match status" value="1"/>
</dbReference>
<accession>A0A4Y9YRJ3</accession>
<dbReference type="InterPro" id="IPR004045">
    <property type="entry name" value="Glutathione_S-Trfase_N"/>
</dbReference>
<feature type="domain" description="GST N-terminal" evidence="1">
    <location>
        <begin position="11"/>
        <end position="101"/>
    </location>
</feature>
<dbReference type="InterPro" id="IPR050983">
    <property type="entry name" value="GST_Omega/HSP26"/>
</dbReference>
<dbReference type="GO" id="GO:0005737">
    <property type="term" value="C:cytoplasm"/>
    <property type="evidence" value="ECO:0007669"/>
    <property type="project" value="TreeGrafter"/>
</dbReference>
<dbReference type="PANTHER" id="PTHR43968:SF6">
    <property type="entry name" value="GLUTATHIONE S-TRANSFERASE OMEGA"/>
    <property type="match status" value="1"/>
</dbReference>
<proteinExistence type="predicted"/>
<dbReference type="AlphaFoldDB" id="A0A4Y9YRJ3"/>
<dbReference type="PROSITE" id="PS50404">
    <property type="entry name" value="GST_NTER"/>
    <property type="match status" value="1"/>
</dbReference>
<dbReference type="InterPro" id="IPR036282">
    <property type="entry name" value="Glutathione-S-Trfase_C_sf"/>
</dbReference>
<protein>
    <recommendedName>
        <fullName evidence="1">GST N-terminal domain-containing protein</fullName>
    </recommendedName>
</protein>
<name>A0A4Y9YRJ3_9AGAM</name>
<dbReference type="InterPro" id="IPR036249">
    <property type="entry name" value="Thioredoxin-like_sf"/>
</dbReference>
<dbReference type="SUPFAM" id="SSF47616">
    <property type="entry name" value="GST C-terminal domain-like"/>
    <property type="match status" value="2"/>
</dbReference>
<evidence type="ECO:0000313" key="2">
    <source>
        <dbReference type="EMBL" id="TFY64400.1"/>
    </source>
</evidence>
<gene>
    <name evidence="2" type="ORF">EVG20_g5957</name>
</gene>
<dbReference type="Pfam" id="PF13417">
    <property type="entry name" value="GST_N_3"/>
    <property type="match status" value="1"/>
</dbReference>
<evidence type="ECO:0000313" key="3">
    <source>
        <dbReference type="Proteomes" id="UP000298327"/>
    </source>
</evidence>
<keyword evidence="3" id="KW-1185">Reference proteome</keyword>
<reference evidence="2 3" key="1">
    <citation type="submission" date="2019-02" db="EMBL/GenBank/DDBJ databases">
        <title>Genome sequencing of the rare red list fungi Dentipellis fragilis.</title>
        <authorList>
            <person name="Buettner E."/>
            <person name="Kellner H."/>
        </authorList>
    </citation>
    <scope>NUCLEOTIDE SEQUENCE [LARGE SCALE GENOMIC DNA]</scope>
    <source>
        <strain evidence="2 3">DSM 105465</strain>
    </source>
</reference>
<sequence length="478" mass="53417">MTQQPLILYDISSSSPDKAWSPNPWKARLALNAKGIPYRTVWVEYPDIAGLCKRIGAEHTQMRPNGPHYTLPVVEDPNTGAIVSDSFKIVQYLDKTYPDTIRLIPDGTAAFQAMFIDVTGERVMLPMLKTFIEKIVALLNPRARRPVRDQVWKEVLDGLSLVSKWEAEGKGIFIMGDTPSFADLALLALLHWVKVVEGVESKKWKDVLDTNDGHWGRLYQALEKWIRVDEATADPHAYTIKIPRSSGNGVVIRMTSKDSTALSGPSTLTSRASASVSAHSTQRSSLMATATVPVLRDPNTGAANSDSFNIVKYLDETYPDTIRLILDGTAAFQAMFACVATEKVMIPMYKAFIDKIVHQLSPESSEYFRRTRKEAFGAKLEEIAPKGPARDSVWEEMLDGLSQISGWVAESKGAFVMGETPSSADLVLLALLHWIKITEGTESKIWEDVMAADDERWERHWKALEKWVWVDEGSFEDV</sequence>
<comment type="caution">
    <text evidence="2">The sequence shown here is derived from an EMBL/GenBank/DDBJ whole genome shotgun (WGS) entry which is preliminary data.</text>
</comment>
<dbReference type="SUPFAM" id="SSF52833">
    <property type="entry name" value="Thioredoxin-like"/>
    <property type="match status" value="1"/>
</dbReference>
<organism evidence="2 3">
    <name type="scientific">Dentipellis fragilis</name>
    <dbReference type="NCBI Taxonomy" id="205917"/>
    <lineage>
        <taxon>Eukaryota</taxon>
        <taxon>Fungi</taxon>
        <taxon>Dikarya</taxon>
        <taxon>Basidiomycota</taxon>
        <taxon>Agaricomycotina</taxon>
        <taxon>Agaricomycetes</taxon>
        <taxon>Russulales</taxon>
        <taxon>Hericiaceae</taxon>
        <taxon>Dentipellis</taxon>
    </lineage>
</organism>
<dbReference type="OrthoDB" id="4951845at2759"/>
<dbReference type="EMBL" id="SEOQ01000374">
    <property type="protein sequence ID" value="TFY64400.1"/>
    <property type="molecule type" value="Genomic_DNA"/>
</dbReference>
<dbReference type="Pfam" id="PF22041">
    <property type="entry name" value="GST_C_7"/>
    <property type="match status" value="2"/>
</dbReference>